<organism evidence="1">
    <name type="scientific">bioreactor metagenome</name>
    <dbReference type="NCBI Taxonomy" id="1076179"/>
    <lineage>
        <taxon>unclassified sequences</taxon>
        <taxon>metagenomes</taxon>
        <taxon>ecological metagenomes</taxon>
    </lineage>
</organism>
<name>A0A645CQN2_9ZZZZ</name>
<accession>A0A645CQN2</accession>
<protein>
    <submittedName>
        <fullName evidence="1">Uncharacterized protein</fullName>
    </submittedName>
</protein>
<dbReference type="EMBL" id="VSSQ01029189">
    <property type="protein sequence ID" value="MPM79217.1"/>
    <property type="molecule type" value="Genomic_DNA"/>
</dbReference>
<dbReference type="AlphaFoldDB" id="A0A645CQN2"/>
<proteinExistence type="predicted"/>
<gene>
    <name evidence="1" type="ORF">SDC9_126250</name>
</gene>
<sequence>MQHRYGARGAFAARRGGDDGLALAGGGDRALAVYLGNGRVTAAPHRRYAAGVHRGHQRGAFARDFLCSDVVDVFPHEEQQRLLVQTHAADGHIVYHNVAAA</sequence>
<comment type="caution">
    <text evidence="1">The sequence shown here is derived from an EMBL/GenBank/DDBJ whole genome shotgun (WGS) entry which is preliminary data.</text>
</comment>
<evidence type="ECO:0000313" key="1">
    <source>
        <dbReference type="EMBL" id="MPM79217.1"/>
    </source>
</evidence>
<reference evidence="1" key="1">
    <citation type="submission" date="2019-08" db="EMBL/GenBank/DDBJ databases">
        <authorList>
            <person name="Kucharzyk K."/>
            <person name="Murdoch R.W."/>
            <person name="Higgins S."/>
            <person name="Loffler F."/>
        </authorList>
    </citation>
    <scope>NUCLEOTIDE SEQUENCE</scope>
</reference>